<protein>
    <submittedName>
        <fullName evidence="1">Uncharacterized protein</fullName>
    </submittedName>
</protein>
<proteinExistence type="predicted"/>
<gene>
    <name evidence="1" type="ORF">D7I43_19745</name>
</gene>
<dbReference type="Pfam" id="PF21790">
    <property type="entry name" value="OGG"/>
    <property type="match status" value="1"/>
</dbReference>
<name>A0A420EY05_9ACTN</name>
<comment type="caution">
    <text evidence="1">The sequence shown here is derived from an EMBL/GenBank/DDBJ whole genome shotgun (WGS) entry which is preliminary data.</text>
</comment>
<dbReference type="RefSeq" id="WP_120330017.1">
    <property type="nucleotide sequence ID" value="NZ_RAQQ01000014.1"/>
</dbReference>
<dbReference type="InterPro" id="IPR048868">
    <property type="entry name" value="OGG-like_put"/>
</dbReference>
<accession>A0A420EY05</accession>
<dbReference type="OrthoDB" id="4077754at2"/>
<organism evidence="1 2">
    <name type="scientific">Micromonospora globbae</name>
    <dbReference type="NCBI Taxonomy" id="1894969"/>
    <lineage>
        <taxon>Bacteria</taxon>
        <taxon>Bacillati</taxon>
        <taxon>Actinomycetota</taxon>
        <taxon>Actinomycetes</taxon>
        <taxon>Micromonosporales</taxon>
        <taxon>Micromonosporaceae</taxon>
        <taxon>Micromonospora</taxon>
    </lineage>
</organism>
<dbReference type="AlphaFoldDB" id="A0A420EY05"/>
<dbReference type="Proteomes" id="UP000285744">
    <property type="component" value="Unassembled WGS sequence"/>
</dbReference>
<reference evidence="1 2" key="1">
    <citation type="journal article" date="2018" name="Int. J. Syst. Evol. Microbiol.">
        <title>Micromonospora globbae sp. nov., an endophytic actinomycete isolated from roots of Globba winitii C. H. Wright.</title>
        <authorList>
            <person name="Kuncharoen N."/>
            <person name="Pittayakhajonwut P."/>
            <person name="Tanasupawat S."/>
        </authorList>
    </citation>
    <scope>NUCLEOTIDE SEQUENCE [LARGE SCALE GENOMIC DNA]</scope>
    <source>
        <strain evidence="1 2">WPS1-2</strain>
    </source>
</reference>
<evidence type="ECO:0000313" key="1">
    <source>
        <dbReference type="EMBL" id="RKF25646.1"/>
    </source>
</evidence>
<dbReference type="EMBL" id="RAQQ01000014">
    <property type="protein sequence ID" value="RKF25646.1"/>
    <property type="molecule type" value="Genomic_DNA"/>
</dbReference>
<sequence>MTQPHDRALPGEVSPITVHIDRWRTALPPDAWPDAWPDGLADSGLLWRRDVFAVAQAWHAGRSSTRQLLVAVLMWGYGPIGYGAWRTVRALEGDPDGKRLAYALEGLRAPVRDEEALRTAYQRLRDPKESRLPRLGPALFTKLLYFAGYRRAAAGGAPGPGTTALGDGQLQPLILDPAVARQLPAEAGVRRGAEWLPAEWLAYLHWAADQARRRGVEPDEVEMAVSQGRFTHD</sequence>
<evidence type="ECO:0000313" key="2">
    <source>
        <dbReference type="Proteomes" id="UP000285744"/>
    </source>
</evidence>